<comment type="caution">
    <text evidence="1">The sequence shown here is derived from an EMBL/GenBank/DDBJ whole genome shotgun (WGS) entry which is preliminary data.</text>
</comment>
<protein>
    <submittedName>
        <fullName evidence="1">Uncharacterized protein</fullName>
    </submittedName>
</protein>
<organism evidence="1 2">
    <name type="scientific">Cupriavidus laharis</name>
    <dbReference type="NCBI Taxonomy" id="151654"/>
    <lineage>
        <taxon>Bacteria</taxon>
        <taxon>Pseudomonadati</taxon>
        <taxon>Pseudomonadota</taxon>
        <taxon>Betaproteobacteria</taxon>
        <taxon>Burkholderiales</taxon>
        <taxon>Burkholderiaceae</taxon>
        <taxon>Cupriavidus</taxon>
    </lineage>
</organism>
<gene>
    <name evidence="1" type="ORF">LMG23992_04900</name>
</gene>
<dbReference type="Proteomes" id="UP000727654">
    <property type="component" value="Unassembled WGS sequence"/>
</dbReference>
<evidence type="ECO:0000313" key="1">
    <source>
        <dbReference type="EMBL" id="CAG9183115.1"/>
    </source>
</evidence>
<name>A0ABN7ZFQ5_9BURK</name>
<evidence type="ECO:0000313" key="2">
    <source>
        <dbReference type="Proteomes" id="UP000727654"/>
    </source>
</evidence>
<proteinExistence type="predicted"/>
<accession>A0ABN7ZFQ5</accession>
<reference evidence="1 2" key="1">
    <citation type="submission" date="2021-08" db="EMBL/GenBank/DDBJ databases">
        <authorList>
            <person name="Peeters C."/>
        </authorList>
    </citation>
    <scope>NUCLEOTIDE SEQUENCE [LARGE SCALE GENOMIC DNA]</scope>
    <source>
        <strain evidence="1 2">LMG 23992</strain>
    </source>
</reference>
<keyword evidence="2" id="KW-1185">Reference proteome</keyword>
<sequence length="45" mass="5259">MRLLDRLRPVHAKACLAATNMFRKHCLVVTDTWHTAQPKGWLRES</sequence>
<dbReference type="EMBL" id="CAJZAI010000019">
    <property type="protein sequence ID" value="CAG9183115.1"/>
    <property type="molecule type" value="Genomic_DNA"/>
</dbReference>